<gene>
    <name evidence="1" type="ORF">WN944_003487</name>
</gene>
<sequence>MTNKVPKPKRKYFWLFVFELHYQINHTFHFPSGSSASGILGRAPTVGDTFKPVPQPRLEVPARTERHRFSQQSRLPCDSNWGANPVKPLKGTPLPVESTLCFRELVISKTKVGLRIIPSPRRPVRLVSWLRSPLGVVKLSRDGCSGGSPEGLDLAAELGFSILVVEFDSATIVL</sequence>
<reference evidence="1 2" key="1">
    <citation type="submission" date="2024-05" db="EMBL/GenBank/DDBJ databases">
        <title>Haplotype-resolved chromosome-level genome assembly of Huyou (Citrus changshanensis).</title>
        <authorList>
            <person name="Miao C."/>
            <person name="Chen W."/>
            <person name="Wu Y."/>
            <person name="Wang L."/>
            <person name="Zhao S."/>
            <person name="Grierson D."/>
            <person name="Xu C."/>
            <person name="Chen K."/>
        </authorList>
    </citation>
    <scope>NUCLEOTIDE SEQUENCE [LARGE SCALE GENOMIC DNA]</scope>
    <source>
        <strain evidence="1">01-14</strain>
        <tissue evidence="1">Leaf</tissue>
    </source>
</reference>
<proteinExistence type="predicted"/>
<accession>A0AAP0QI15</accession>
<comment type="caution">
    <text evidence="1">The sequence shown here is derived from an EMBL/GenBank/DDBJ whole genome shotgun (WGS) entry which is preliminary data.</text>
</comment>
<name>A0AAP0QI15_9ROSI</name>
<keyword evidence="2" id="KW-1185">Reference proteome</keyword>
<organism evidence="1 2">
    <name type="scientific">Citrus x changshan-huyou</name>
    <dbReference type="NCBI Taxonomy" id="2935761"/>
    <lineage>
        <taxon>Eukaryota</taxon>
        <taxon>Viridiplantae</taxon>
        <taxon>Streptophyta</taxon>
        <taxon>Embryophyta</taxon>
        <taxon>Tracheophyta</taxon>
        <taxon>Spermatophyta</taxon>
        <taxon>Magnoliopsida</taxon>
        <taxon>eudicotyledons</taxon>
        <taxon>Gunneridae</taxon>
        <taxon>Pentapetalae</taxon>
        <taxon>rosids</taxon>
        <taxon>malvids</taxon>
        <taxon>Sapindales</taxon>
        <taxon>Rutaceae</taxon>
        <taxon>Aurantioideae</taxon>
        <taxon>Citrus</taxon>
    </lineage>
</organism>
<evidence type="ECO:0000313" key="2">
    <source>
        <dbReference type="Proteomes" id="UP001428341"/>
    </source>
</evidence>
<dbReference type="AlphaFoldDB" id="A0AAP0QI15"/>
<dbReference type="Proteomes" id="UP001428341">
    <property type="component" value="Unassembled WGS sequence"/>
</dbReference>
<protein>
    <submittedName>
        <fullName evidence="1">Uncharacterized protein</fullName>
    </submittedName>
</protein>
<evidence type="ECO:0000313" key="1">
    <source>
        <dbReference type="EMBL" id="KAK9192794.1"/>
    </source>
</evidence>
<dbReference type="EMBL" id="JBCGBO010000006">
    <property type="protein sequence ID" value="KAK9192794.1"/>
    <property type="molecule type" value="Genomic_DNA"/>
</dbReference>